<evidence type="ECO:0008006" key="2">
    <source>
        <dbReference type="Google" id="ProtNLM"/>
    </source>
</evidence>
<gene>
    <name evidence="1" type="ORF">Firmicute1046_3510</name>
</gene>
<evidence type="ECO:0000313" key="1">
    <source>
        <dbReference type="EMBL" id="QGT51275.1"/>
    </source>
</evidence>
<sequence length="52" mass="6170">MDNAHKMKNLLENLSENQKKEFLEFLIFLDCRVKQETPNIQEPSAVCHHQDD</sequence>
<proteinExistence type="predicted"/>
<dbReference type="AlphaFoldDB" id="A0A650F529"/>
<protein>
    <recommendedName>
        <fullName evidence="2">DUF2281 domain-containing protein</fullName>
    </recommendedName>
</protein>
<organism evidence="1">
    <name type="scientific">uncultured Bacillota bacterium</name>
    <dbReference type="NCBI Taxonomy" id="344338"/>
    <lineage>
        <taxon>Bacteria</taxon>
        <taxon>Bacillati</taxon>
        <taxon>Bacillota</taxon>
        <taxon>environmental samples</taxon>
    </lineage>
</organism>
<dbReference type="EMBL" id="MN577573">
    <property type="protein sequence ID" value="QGT51275.1"/>
    <property type="molecule type" value="Genomic_DNA"/>
</dbReference>
<accession>A0A650F529</accession>
<name>A0A650F529_9FIRM</name>
<reference evidence="1" key="1">
    <citation type="journal article" date="2020" name="J. ISSAAS">
        <title>Lactobacilli and other gastrointestinal microbiota of Peromyscus leucopus, reservoir host for agents of Lyme disease and other zoonoses in North America.</title>
        <authorList>
            <person name="Milovic A."/>
            <person name="Bassam K."/>
            <person name="Shao H."/>
            <person name="Chatzistamou I."/>
            <person name="Tufts D.M."/>
            <person name="Diuk-Wasser M."/>
            <person name="Barbour A.G."/>
        </authorList>
    </citation>
    <scope>NUCLEOTIDE SEQUENCE</scope>
    <source>
        <strain evidence="1">LL40</strain>
    </source>
</reference>